<sequence length="73" mass="7892">MLLSRVVKNAVNNIRPGKRFKGEVVLVKDNVLGFNNLVASGVDRLSEFVGEGITLQLVSAVHGENEIATEEVT</sequence>
<gene>
    <name evidence="1" type="ORF">L484_000610</name>
</gene>
<dbReference type="EMBL" id="KE343938">
    <property type="protein sequence ID" value="EXB48356.1"/>
    <property type="molecule type" value="Genomic_DNA"/>
</dbReference>
<dbReference type="Proteomes" id="UP000030645">
    <property type="component" value="Unassembled WGS sequence"/>
</dbReference>
<dbReference type="AlphaFoldDB" id="W9R005"/>
<reference evidence="2" key="1">
    <citation type="submission" date="2013-01" db="EMBL/GenBank/DDBJ databases">
        <title>Draft Genome Sequence of a Mulberry Tree, Morus notabilis C.K. Schneid.</title>
        <authorList>
            <person name="He N."/>
            <person name="Zhao S."/>
        </authorList>
    </citation>
    <scope>NUCLEOTIDE SEQUENCE</scope>
</reference>
<evidence type="ECO:0000313" key="1">
    <source>
        <dbReference type="EMBL" id="EXB48356.1"/>
    </source>
</evidence>
<dbReference type="InterPro" id="IPR036392">
    <property type="entry name" value="PLAT/LH2_dom_sf"/>
</dbReference>
<dbReference type="SUPFAM" id="SSF49723">
    <property type="entry name" value="Lipase/lipooxygenase domain (PLAT/LH2 domain)"/>
    <property type="match status" value="1"/>
</dbReference>
<keyword evidence="2" id="KW-1185">Reference proteome</keyword>
<proteinExistence type="predicted"/>
<organism evidence="1 2">
    <name type="scientific">Morus notabilis</name>
    <dbReference type="NCBI Taxonomy" id="981085"/>
    <lineage>
        <taxon>Eukaryota</taxon>
        <taxon>Viridiplantae</taxon>
        <taxon>Streptophyta</taxon>
        <taxon>Embryophyta</taxon>
        <taxon>Tracheophyta</taxon>
        <taxon>Spermatophyta</taxon>
        <taxon>Magnoliopsida</taxon>
        <taxon>eudicotyledons</taxon>
        <taxon>Gunneridae</taxon>
        <taxon>Pentapetalae</taxon>
        <taxon>rosids</taxon>
        <taxon>fabids</taxon>
        <taxon>Rosales</taxon>
        <taxon>Moraceae</taxon>
        <taxon>Moreae</taxon>
        <taxon>Morus</taxon>
    </lineage>
</organism>
<name>W9R005_9ROSA</name>
<protein>
    <submittedName>
        <fullName evidence="1">Uncharacterized protein</fullName>
    </submittedName>
</protein>
<accession>W9R005</accession>
<evidence type="ECO:0000313" key="2">
    <source>
        <dbReference type="Proteomes" id="UP000030645"/>
    </source>
</evidence>
<dbReference type="Gene3D" id="2.60.60.20">
    <property type="entry name" value="PLAT/LH2 domain"/>
    <property type="match status" value="1"/>
</dbReference>